<evidence type="ECO:0000256" key="1">
    <source>
        <dbReference type="SAM" id="MobiDB-lite"/>
    </source>
</evidence>
<sequence length="182" mass="19632">MEYSCTVEHVKGRINPADGLSRLPSSVQEASDDEQLVIAALTEERAVVTGAELRAASQSDPVLSKLRQQIPRQWPRRYAEVDGRRGEPVQPDGAADRTGPADAELESSGDRDRLEQQEQDRLEAIPEPETTDSQLRLDGQQLDVPPAPLKADETTSGRPSGITVLVRATGVPAGPGDESACR</sequence>
<feature type="compositionally biased region" description="Basic and acidic residues" evidence="1">
    <location>
        <begin position="77"/>
        <end position="87"/>
    </location>
</feature>
<feature type="region of interest" description="Disordered" evidence="1">
    <location>
        <begin position="74"/>
        <end position="163"/>
    </location>
</feature>
<organism evidence="2 3">
    <name type="scientific">Amphibalanus amphitrite</name>
    <name type="common">Striped barnacle</name>
    <name type="synonym">Balanus amphitrite</name>
    <dbReference type="NCBI Taxonomy" id="1232801"/>
    <lineage>
        <taxon>Eukaryota</taxon>
        <taxon>Metazoa</taxon>
        <taxon>Ecdysozoa</taxon>
        <taxon>Arthropoda</taxon>
        <taxon>Crustacea</taxon>
        <taxon>Multicrustacea</taxon>
        <taxon>Cirripedia</taxon>
        <taxon>Thoracica</taxon>
        <taxon>Thoracicalcarea</taxon>
        <taxon>Balanomorpha</taxon>
        <taxon>Balanoidea</taxon>
        <taxon>Balanidae</taxon>
        <taxon>Amphibalaninae</taxon>
        <taxon>Amphibalanus</taxon>
    </lineage>
</organism>
<dbReference type="OrthoDB" id="6514143at2759"/>
<gene>
    <name evidence="2" type="ORF">FJT64_002447</name>
</gene>
<protein>
    <submittedName>
        <fullName evidence="2">Uncharacterized protein</fullName>
    </submittedName>
</protein>
<dbReference type="Proteomes" id="UP000440578">
    <property type="component" value="Unassembled WGS sequence"/>
</dbReference>
<keyword evidence="3" id="KW-1185">Reference proteome</keyword>
<feature type="compositionally biased region" description="Basic and acidic residues" evidence="1">
    <location>
        <begin position="108"/>
        <end position="124"/>
    </location>
</feature>
<accession>A0A6A4WRW0</accession>
<reference evidence="2 3" key="1">
    <citation type="submission" date="2019-07" db="EMBL/GenBank/DDBJ databases">
        <title>Draft genome assembly of a fouling barnacle, Amphibalanus amphitrite (Darwin, 1854): The first reference genome for Thecostraca.</title>
        <authorList>
            <person name="Kim W."/>
        </authorList>
    </citation>
    <scope>NUCLEOTIDE SEQUENCE [LARGE SCALE GENOMIC DNA]</scope>
    <source>
        <strain evidence="2">SNU_AA5</strain>
        <tissue evidence="2">Soma without cirri and trophi</tissue>
    </source>
</reference>
<evidence type="ECO:0000313" key="3">
    <source>
        <dbReference type="Proteomes" id="UP000440578"/>
    </source>
</evidence>
<proteinExistence type="predicted"/>
<dbReference type="EMBL" id="VIIS01000670">
    <property type="protein sequence ID" value="KAF0306420.1"/>
    <property type="molecule type" value="Genomic_DNA"/>
</dbReference>
<dbReference type="AlphaFoldDB" id="A0A6A4WRW0"/>
<evidence type="ECO:0000313" key="2">
    <source>
        <dbReference type="EMBL" id="KAF0306420.1"/>
    </source>
</evidence>
<comment type="caution">
    <text evidence="2">The sequence shown here is derived from an EMBL/GenBank/DDBJ whole genome shotgun (WGS) entry which is preliminary data.</text>
</comment>
<name>A0A6A4WRW0_AMPAM</name>